<dbReference type="SUPFAM" id="SSF52540">
    <property type="entry name" value="P-loop containing nucleoside triphosphate hydrolases"/>
    <property type="match status" value="1"/>
</dbReference>
<evidence type="ECO:0000259" key="3">
    <source>
        <dbReference type="Pfam" id="PF00685"/>
    </source>
</evidence>
<gene>
    <name evidence="4" type="ORF">HPB48_005469</name>
</gene>
<name>A0A9J6H4I6_HAELO</name>
<proteinExistence type="inferred from homology"/>
<sequence length="134" mass="15699">MHYEELKGDPRTHVLKLAAFLGEKYHRALVENPEVLERVINFSSMEFMKAKTAVDMKIFMSEELSGEEDVCPGLRRFHGNEKKYPRKTGFIRKGVVGGWREHFTPEMNARMEAKIYDRLAGTEFIEVWRRHGIL</sequence>
<dbReference type="VEuPathDB" id="VectorBase:HLOH_046938"/>
<keyword evidence="5" id="KW-1185">Reference proteome</keyword>
<dbReference type="InterPro" id="IPR027417">
    <property type="entry name" value="P-loop_NTPase"/>
</dbReference>
<dbReference type="OrthoDB" id="205623at2759"/>
<protein>
    <recommendedName>
        <fullName evidence="3">Sulfotransferase domain-containing protein</fullName>
    </recommendedName>
</protein>
<dbReference type="Pfam" id="PF00685">
    <property type="entry name" value="Sulfotransfer_1"/>
    <property type="match status" value="1"/>
</dbReference>
<evidence type="ECO:0000256" key="2">
    <source>
        <dbReference type="ARBA" id="ARBA00022679"/>
    </source>
</evidence>
<evidence type="ECO:0000256" key="1">
    <source>
        <dbReference type="ARBA" id="ARBA00005771"/>
    </source>
</evidence>
<dbReference type="Gene3D" id="3.40.50.300">
    <property type="entry name" value="P-loop containing nucleotide triphosphate hydrolases"/>
    <property type="match status" value="1"/>
</dbReference>
<feature type="domain" description="Sulfotransferase" evidence="3">
    <location>
        <begin position="1"/>
        <end position="121"/>
    </location>
</feature>
<dbReference type="InterPro" id="IPR000863">
    <property type="entry name" value="Sulfotransferase_dom"/>
</dbReference>
<reference evidence="4 5" key="1">
    <citation type="journal article" date="2020" name="Cell">
        <title>Large-Scale Comparative Analyses of Tick Genomes Elucidate Their Genetic Diversity and Vector Capacities.</title>
        <authorList>
            <consortium name="Tick Genome and Microbiome Consortium (TIGMIC)"/>
            <person name="Jia N."/>
            <person name="Wang J."/>
            <person name="Shi W."/>
            <person name="Du L."/>
            <person name="Sun Y."/>
            <person name="Zhan W."/>
            <person name="Jiang J.F."/>
            <person name="Wang Q."/>
            <person name="Zhang B."/>
            <person name="Ji P."/>
            <person name="Bell-Sakyi L."/>
            <person name="Cui X.M."/>
            <person name="Yuan T.T."/>
            <person name="Jiang B.G."/>
            <person name="Yang W.F."/>
            <person name="Lam T.T."/>
            <person name="Chang Q.C."/>
            <person name="Ding S.J."/>
            <person name="Wang X.J."/>
            <person name="Zhu J.G."/>
            <person name="Ruan X.D."/>
            <person name="Zhao L."/>
            <person name="Wei J.T."/>
            <person name="Ye R.Z."/>
            <person name="Que T.C."/>
            <person name="Du C.H."/>
            <person name="Zhou Y.H."/>
            <person name="Cheng J.X."/>
            <person name="Dai P.F."/>
            <person name="Guo W.B."/>
            <person name="Han X.H."/>
            <person name="Huang E.J."/>
            <person name="Li L.F."/>
            <person name="Wei W."/>
            <person name="Gao Y.C."/>
            <person name="Liu J.Z."/>
            <person name="Shao H.Z."/>
            <person name="Wang X."/>
            <person name="Wang C.C."/>
            <person name="Yang T.C."/>
            <person name="Huo Q.B."/>
            <person name="Li W."/>
            <person name="Chen H.Y."/>
            <person name="Chen S.E."/>
            <person name="Zhou L.G."/>
            <person name="Ni X.B."/>
            <person name="Tian J.H."/>
            <person name="Sheng Y."/>
            <person name="Liu T."/>
            <person name="Pan Y.S."/>
            <person name="Xia L.Y."/>
            <person name="Li J."/>
            <person name="Zhao F."/>
            <person name="Cao W.C."/>
        </authorList>
    </citation>
    <scope>NUCLEOTIDE SEQUENCE [LARGE SCALE GENOMIC DNA]</scope>
    <source>
        <strain evidence="4">HaeL-2018</strain>
    </source>
</reference>
<dbReference type="GO" id="GO:0008146">
    <property type="term" value="F:sulfotransferase activity"/>
    <property type="evidence" value="ECO:0007669"/>
    <property type="project" value="InterPro"/>
</dbReference>
<evidence type="ECO:0000313" key="4">
    <source>
        <dbReference type="EMBL" id="KAH9381556.1"/>
    </source>
</evidence>
<comment type="caution">
    <text evidence="4">The sequence shown here is derived from an EMBL/GenBank/DDBJ whole genome shotgun (WGS) entry which is preliminary data.</text>
</comment>
<evidence type="ECO:0000313" key="5">
    <source>
        <dbReference type="Proteomes" id="UP000821853"/>
    </source>
</evidence>
<dbReference type="AlphaFoldDB" id="A0A9J6H4I6"/>
<dbReference type="PANTHER" id="PTHR11783">
    <property type="entry name" value="SULFOTRANSFERASE SULT"/>
    <property type="match status" value="1"/>
</dbReference>
<keyword evidence="2" id="KW-0808">Transferase</keyword>
<comment type="similarity">
    <text evidence="1">Belongs to the sulfotransferase 1 family.</text>
</comment>
<organism evidence="4 5">
    <name type="scientific">Haemaphysalis longicornis</name>
    <name type="common">Bush tick</name>
    <dbReference type="NCBI Taxonomy" id="44386"/>
    <lineage>
        <taxon>Eukaryota</taxon>
        <taxon>Metazoa</taxon>
        <taxon>Ecdysozoa</taxon>
        <taxon>Arthropoda</taxon>
        <taxon>Chelicerata</taxon>
        <taxon>Arachnida</taxon>
        <taxon>Acari</taxon>
        <taxon>Parasitiformes</taxon>
        <taxon>Ixodida</taxon>
        <taxon>Ixodoidea</taxon>
        <taxon>Ixodidae</taxon>
        <taxon>Haemaphysalinae</taxon>
        <taxon>Haemaphysalis</taxon>
    </lineage>
</organism>
<accession>A0A9J6H4I6</accession>
<dbReference type="Proteomes" id="UP000821853">
    <property type="component" value="Chromosome 9"/>
</dbReference>
<dbReference type="EMBL" id="JABSTR010000011">
    <property type="protein sequence ID" value="KAH9381556.1"/>
    <property type="molecule type" value="Genomic_DNA"/>
</dbReference>